<reference evidence="6 7" key="1">
    <citation type="submission" date="2023-01" db="EMBL/GenBank/DDBJ databases">
        <title>Analysis of 21 Apiospora genomes using comparative genomics revels a genus with tremendous synthesis potential of carbohydrate active enzymes and secondary metabolites.</title>
        <authorList>
            <person name="Sorensen T."/>
        </authorList>
    </citation>
    <scope>NUCLEOTIDE SEQUENCE [LARGE SCALE GENOMIC DNA]</scope>
    <source>
        <strain evidence="6 7">CBS 114990</strain>
    </source>
</reference>
<name>A0ABR1WLF8_9PEZI</name>
<dbReference type="SUPFAM" id="SSF144232">
    <property type="entry name" value="HIT/MYND zinc finger-like"/>
    <property type="match status" value="1"/>
</dbReference>
<protein>
    <recommendedName>
        <fullName evidence="5">MYND-type domain-containing protein</fullName>
    </recommendedName>
</protein>
<accession>A0ABR1WLF8</accession>
<comment type="caution">
    <text evidence="6">The sequence shown here is derived from an EMBL/GenBank/DDBJ whole genome shotgun (WGS) entry which is preliminary data.</text>
</comment>
<dbReference type="Gene3D" id="6.10.140.2220">
    <property type="match status" value="1"/>
</dbReference>
<dbReference type="InterPro" id="IPR002893">
    <property type="entry name" value="Znf_MYND"/>
</dbReference>
<dbReference type="EMBL" id="JAQQWN010000005">
    <property type="protein sequence ID" value="KAK8084329.1"/>
    <property type="molecule type" value="Genomic_DNA"/>
</dbReference>
<organism evidence="6 7">
    <name type="scientific">Apiospora hydei</name>
    <dbReference type="NCBI Taxonomy" id="1337664"/>
    <lineage>
        <taxon>Eukaryota</taxon>
        <taxon>Fungi</taxon>
        <taxon>Dikarya</taxon>
        <taxon>Ascomycota</taxon>
        <taxon>Pezizomycotina</taxon>
        <taxon>Sordariomycetes</taxon>
        <taxon>Xylariomycetidae</taxon>
        <taxon>Amphisphaeriales</taxon>
        <taxon>Apiosporaceae</taxon>
        <taxon>Apiospora</taxon>
    </lineage>
</organism>
<dbReference type="Pfam" id="PF01753">
    <property type="entry name" value="zf-MYND"/>
    <property type="match status" value="1"/>
</dbReference>
<proteinExistence type="predicted"/>
<dbReference type="PROSITE" id="PS50865">
    <property type="entry name" value="ZF_MYND_2"/>
    <property type="match status" value="1"/>
</dbReference>
<dbReference type="GeneID" id="92042975"/>
<dbReference type="PROSITE" id="PS01360">
    <property type="entry name" value="ZF_MYND_1"/>
    <property type="match status" value="1"/>
</dbReference>
<keyword evidence="3" id="KW-0862">Zinc</keyword>
<evidence type="ECO:0000256" key="3">
    <source>
        <dbReference type="ARBA" id="ARBA00022833"/>
    </source>
</evidence>
<keyword evidence="1" id="KW-0479">Metal-binding</keyword>
<evidence type="ECO:0000256" key="2">
    <source>
        <dbReference type="ARBA" id="ARBA00022771"/>
    </source>
</evidence>
<sequence length="513" mass="57848">MDTATRRKLAVERAKVMEIVTDIFRDKLPELTPDEDPEIRKRCGYCEQPGKNHCARCKNALYCSRECQVKDHPLHKTLCKTYDDFTDAKRPSKSHVRAILFPAAETTPKLVWIEQKVAEGKTTIYADKHLGRYRYRMTFNLTSVNANLQVIGRETIGHGLVGLSESNCPAPGCVLNKSYMALGEPAHMMPRFGNLIFLATKPDPAFKGHNVVLADVNLRDHRHALDNLQLYEMNHAAGPPERLATLTEPIETMPALLIHGDGAYMRWNALPRAPVQRMQKLTTRLTVVSKRNGHQAIEQDHAVAARQVGLDWFFRCYAIDTHGWAEADVTPAALRNDAARHLVPRAPTYNLRRNERLGLKVDILDDGEPDYMQRAYPHVGSILLLERSGAVLEPEHVEVLNLFMDCVAPYNEDGARTDRVDERDLYVGPGKCGKEEAAAAFKKFWDEWKRGQAARGISVDHLVSPYELKGDVDPGKVMVATMMNKVRRGVEVVDQRAAQDGIEQGQKGYTWRL</sequence>
<gene>
    <name evidence="6" type="ORF">PG997_005600</name>
</gene>
<dbReference type="Proteomes" id="UP001433268">
    <property type="component" value="Unassembled WGS sequence"/>
</dbReference>
<keyword evidence="7" id="KW-1185">Reference proteome</keyword>
<evidence type="ECO:0000313" key="7">
    <source>
        <dbReference type="Proteomes" id="UP001433268"/>
    </source>
</evidence>
<dbReference type="RefSeq" id="XP_066668838.1">
    <property type="nucleotide sequence ID" value="XM_066809915.1"/>
</dbReference>
<feature type="domain" description="MYND-type" evidence="5">
    <location>
        <begin position="43"/>
        <end position="79"/>
    </location>
</feature>
<evidence type="ECO:0000256" key="1">
    <source>
        <dbReference type="ARBA" id="ARBA00022723"/>
    </source>
</evidence>
<evidence type="ECO:0000313" key="6">
    <source>
        <dbReference type="EMBL" id="KAK8084329.1"/>
    </source>
</evidence>
<evidence type="ECO:0000256" key="4">
    <source>
        <dbReference type="PROSITE-ProRule" id="PRU00134"/>
    </source>
</evidence>
<evidence type="ECO:0000259" key="5">
    <source>
        <dbReference type="PROSITE" id="PS50865"/>
    </source>
</evidence>
<keyword evidence="2 4" id="KW-0863">Zinc-finger</keyword>